<dbReference type="EnsemblPlants" id="QL12p007921:mrna">
    <property type="protein sequence ID" value="QL12p007921:mrna"/>
    <property type="gene ID" value="QL12p007921"/>
</dbReference>
<dbReference type="PANTHER" id="PTHR45523:SF1">
    <property type="entry name" value="TETRATRICOPEPTIDE REPEAT (TPR)-CONTAINING PROTEIN"/>
    <property type="match status" value="1"/>
</dbReference>
<dbReference type="AlphaFoldDB" id="A0A7N2N1A1"/>
<sequence>MAFEEGGSFEVWGKVGGRGGELLSWVGVYMGEVYGEASFLFLYEISINREASVEFSLTRQGWGRGVWMYVSLGNLEADFLHISESNRPSMENGDRMRWKLKENGDFDIHSFYNELRGGGGERILEVRFTRDLNDWELDLEVDFLRILESNIPSTENGDRLRWKLKKNEDFDIRSFYYELGGCFSISLSFESCCGETADHLLLYSKKAHRLWSFVFSSFGVSWVLPRTGNDIIWLSQILAKGNDIIWLSQILANHVNNLVFTSYSADDEDYKGYEYSLFGHLSEVRIVYLNRFIQEVVSYFMGLVPNNSKPVVKLKDQVTNSEKLLTASEIEGSPAVKLDLSLTKPIILMPQRTDSLDYLKLDIVHITVQNTFRWFCGHKSEMNAVHLDILTVQVEDINLNVGTGTELGESIIQDVKGISVVIQRSLRDLLHQVPSTEVAIKIEELKAALSSGDYQIITECALSNISETPRVVPPLKHDSPTYSVDAVETIVPQDTTGVVSETVDTIVPQDTAGVASEAANGEAWIVIKVSVVINLVELSLYAGSARDASLAIVQISDAWLLYKSNTLGEGFLSATLKGFTVIDDREGTEQEFKLAIGKPENIGPSPLDTVTYDENQHVLDANEFRENDIKPLPTMLILDARFSKLSTYVSLCVQRPQMLVALDFLLAVVEFFVPSVGNMLSDEEEKNSLHVIDAIILDQSTYRQPSAEVTLSPQRPLIVDDERFTHFIYDGNGGVLSLSDRQGLNLSSSSTEAIIYVGSGKKLQFKNVVIKNGRYLDSCIFLGANSSYSASKDDQVYLDEENEVPHTSSSRESINDVPSQDTMADRSTEFIIELQAIGPELTFYNTSKDVGDSQILSNQLLHAQLDAFCRYDASIRRCPIICHDDIAMVMILWLRDDVDVAEFV</sequence>
<dbReference type="Proteomes" id="UP000594261">
    <property type="component" value="Chromosome 12"/>
</dbReference>
<protein>
    <submittedName>
        <fullName evidence="1">Uncharacterized protein</fullName>
    </submittedName>
</protein>
<dbReference type="EMBL" id="LRBV02000012">
    <property type="status" value="NOT_ANNOTATED_CDS"/>
    <property type="molecule type" value="Genomic_DNA"/>
</dbReference>
<keyword evidence="2" id="KW-1185">Reference proteome</keyword>
<accession>A0A7N2N1A1</accession>
<evidence type="ECO:0000313" key="2">
    <source>
        <dbReference type="Proteomes" id="UP000594261"/>
    </source>
</evidence>
<evidence type="ECO:0000313" key="1">
    <source>
        <dbReference type="EnsemblPlants" id="QL12p007921:mrna"/>
    </source>
</evidence>
<dbReference type="PANTHER" id="PTHR45523">
    <property type="entry name" value="TETRATRICOPEPTIDE REPEAT (TPR)-CONTAINING PROTEIN-RELATED"/>
    <property type="match status" value="1"/>
</dbReference>
<reference evidence="1" key="2">
    <citation type="submission" date="2021-01" db="UniProtKB">
        <authorList>
            <consortium name="EnsemblPlants"/>
        </authorList>
    </citation>
    <scope>IDENTIFICATION</scope>
</reference>
<dbReference type="InParanoid" id="A0A7N2N1A1"/>
<proteinExistence type="predicted"/>
<organism evidence="1 2">
    <name type="scientific">Quercus lobata</name>
    <name type="common">Valley oak</name>
    <dbReference type="NCBI Taxonomy" id="97700"/>
    <lineage>
        <taxon>Eukaryota</taxon>
        <taxon>Viridiplantae</taxon>
        <taxon>Streptophyta</taxon>
        <taxon>Embryophyta</taxon>
        <taxon>Tracheophyta</taxon>
        <taxon>Spermatophyta</taxon>
        <taxon>Magnoliopsida</taxon>
        <taxon>eudicotyledons</taxon>
        <taxon>Gunneridae</taxon>
        <taxon>Pentapetalae</taxon>
        <taxon>rosids</taxon>
        <taxon>fabids</taxon>
        <taxon>Fagales</taxon>
        <taxon>Fagaceae</taxon>
        <taxon>Quercus</taxon>
    </lineage>
</organism>
<reference evidence="1 2" key="1">
    <citation type="journal article" date="2016" name="G3 (Bethesda)">
        <title>First Draft Assembly and Annotation of the Genome of a California Endemic Oak Quercus lobata Nee (Fagaceae).</title>
        <authorList>
            <person name="Sork V.L."/>
            <person name="Fitz-Gibbon S.T."/>
            <person name="Puiu D."/>
            <person name="Crepeau M."/>
            <person name="Gugger P.F."/>
            <person name="Sherman R."/>
            <person name="Stevens K."/>
            <person name="Langley C.H."/>
            <person name="Pellegrini M."/>
            <person name="Salzberg S.L."/>
        </authorList>
    </citation>
    <scope>NUCLEOTIDE SEQUENCE [LARGE SCALE GENOMIC DNA]</scope>
    <source>
        <strain evidence="1 2">cv. SW786</strain>
    </source>
</reference>
<name>A0A7N2N1A1_QUELO</name>
<dbReference type="Gramene" id="QL12p007921:mrna">
    <property type="protein sequence ID" value="QL12p007921:mrna"/>
    <property type="gene ID" value="QL12p007921"/>
</dbReference>